<dbReference type="OrthoDB" id="3216414at2759"/>
<accession>A0A9P5TCJ3</accession>
<feature type="region of interest" description="Disordered" evidence="1">
    <location>
        <begin position="922"/>
        <end position="972"/>
    </location>
</feature>
<gene>
    <name evidence="4" type="ORF">DFH94DRAFT_689412</name>
</gene>
<keyword evidence="5" id="KW-1185">Reference proteome</keyword>
<dbReference type="AlphaFoldDB" id="A0A9P5TCJ3"/>
<feature type="transmembrane region" description="Helical" evidence="2">
    <location>
        <begin position="82"/>
        <end position="99"/>
    </location>
</feature>
<organism evidence="4 5">
    <name type="scientific">Russula ochroleuca</name>
    <dbReference type="NCBI Taxonomy" id="152965"/>
    <lineage>
        <taxon>Eukaryota</taxon>
        <taxon>Fungi</taxon>
        <taxon>Dikarya</taxon>
        <taxon>Basidiomycota</taxon>
        <taxon>Agaricomycotina</taxon>
        <taxon>Agaricomycetes</taxon>
        <taxon>Russulales</taxon>
        <taxon>Russulaceae</taxon>
        <taxon>Russula</taxon>
    </lineage>
</organism>
<comment type="caution">
    <text evidence="4">The sequence shown here is derived from an EMBL/GenBank/DDBJ whole genome shotgun (WGS) entry which is preliminary data.</text>
</comment>
<proteinExistence type="predicted"/>
<reference evidence="4" key="1">
    <citation type="submission" date="2019-10" db="EMBL/GenBank/DDBJ databases">
        <authorList>
            <consortium name="DOE Joint Genome Institute"/>
            <person name="Kuo A."/>
            <person name="Miyauchi S."/>
            <person name="Kiss E."/>
            <person name="Drula E."/>
            <person name="Kohler A."/>
            <person name="Sanchez-Garcia M."/>
            <person name="Andreopoulos B."/>
            <person name="Barry K.W."/>
            <person name="Bonito G."/>
            <person name="Buee M."/>
            <person name="Carver A."/>
            <person name="Chen C."/>
            <person name="Cichocki N."/>
            <person name="Clum A."/>
            <person name="Culley D."/>
            <person name="Crous P.W."/>
            <person name="Fauchery L."/>
            <person name="Girlanda M."/>
            <person name="Hayes R."/>
            <person name="Keri Z."/>
            <person name="LaButti K."/>
            <person name="Lipzen A."/>
            <person name="Lombard V."/>
            <person name="Magnuson J."/>
            <person name="Maillard F."/>
            <person name="Morin E."/>
            <person name="Murat C."/>
            <person name="Nolan M."/>
            <person name="Ohm R."/>
            <person name="Pangilinan J."/>
            <person name="Pereira M."/>
            <person name="Perotto S."/>
            <person name="Peter M."/>
            <person name="Riley R."/>
            <person name="Sitrit Y."/>
            <person name="Stielow B."/>
            <person name="Szollosi G."/>
            <person name="Zifcakova L."/>
            <person name="Stursova M."/>
            <person name="Spatafora J.W."/>
            <person name="Tedersoo L."/>
            <person name="Vaario L.-M."/>
            <person name="Yamada A."/>
            <person name="Yan M."/>
            <person name="Wang P."/>
            <person name="Xu J."/>
            <person name="Bruns T."/>
            <person name="Baldrian P."/>
            <person name="Vilgalys R."/>
            <person name="Henrissat B."/>
            <person name="Grigoriev I.V."/>
            <person name="Hibbett D."/>
            <person name="Nagy L.G."/>
            <person name="Martin F.M."/>
        </authorList>
    </citation>
    <scope>NUCLEOTIDE SEQUENCE</scope>
    <source>
        <strain evidence="4">Prilba</strain>
    </source>
</reference>
<feature type="transmembrane region" description="Helical" evidence="2">
    <location>
        <begin position="175"/>
        <end position="199"/>
    </location>
</feature>
<feature type="region of interest" description="Disordered" evidence="1">
    <location>
        <begin position="21"/>
        <end position="47"/>
    </location>
</feature>
<evidence type="ECO:0000259" key="3">
    <source>
        <dbReference type="Pfam" id="PF20153"/>
    </source>
</evidence>
<dbReference type="Proteomes" id="UP000759537">
    <property type="component" value="Unassembled WGS sequence"/>
</dbReference>
<dbReference type="Pfam" id="PF20153">
    <property type="entry name" value="DUF6535"/>
    <property type="match status" value="1"/>
</dbReference>
<evidence type="ECO:0000313" key="5">
    <source>
        <dbReference type="Proteomes" id="UP000759537"/>
    </source>
</evidence>
<feature type="compositionally biased region" description="Polar residues" evidence="1">
    <location>
        <begin position="942"/>
        <end position="956"/>
    </location>
</feature>
<name>A0A9P5TCJ3_9AGAM</name>
<feature type="transmembrane region" description="Helical" evidence="2">
    <location>
        <begin position="120"/>
        <end position="142"/>
    </location>
</feature>
<evidence type="ECO:0000256" key="2">
    <source>
        <dbReference type="SAM" id="Phobius"/>
    </source>
</evidence>
<keyword evidence="2" id="KW-0472">Membrane</keyword>
<evidence type="ECO:0000256" key="1">
    <source>
        <dbReference type="SAM" id="MobiDB-lite"/>
    </source>
</evidence>
<evidence type="ECO:0000313" key="4">
    <source>
        <dbReference type="EMBL" id="KAF8485070.1"/>
    </source>
</evidence>
<sequence length="1089" mass="123623">MSLFASPPPSPYVLQVPVWNSRRRKPRRSSSDSSSLQDGVDKKEPKPLEYCDTSATYWKLYGSKAEINDRNLVESLLGHTNSMVFLITLFSSIVALFIIEIYKTLLPSNSPSSRAVRINIVLFLSFFLSIISAVSCALIQQWCYEYLKFAYPWAAPHECGRVRTYLFQGLNMRRFIYGTHALLHISVFLFFWAISDFFHTVHDQFGNVTSYILYVSAIIYILLSISPLVFSNSPCNTPLTPLLRIGWITLIIIIRSPLWCLSRDRDQPFDLTGFPYYKGIRFDRARLYSIKAEERAEKLEPYAMKWLFTENVFSDKDMDMFLEGLPGYISSSHTKKGHLDEYLTADYILTRIKEHLLTCATSVELSDEASIARVSSSVKALLRIFQYSRARKSYMEQLQRTYIQRLMEDFQTLCGMDDQMIALRASCIRALAAQGLLSQLVPQDHRTTDDLPFPISLIPIYTFFFPGHNPATISLLDHDRNPSNEPSAVEIETMWKNIMHHGPLANLTKLAKAIRDSERAPPSTLSFCWKVLDILLTHLESIHSEESTRAPSDFDTLHKNIRTYVREERGFPVTRFTRLLDILDTVARGRRLLMVFSSHPKYHNRADVVFGKDYLRNGDLLEAFAHCLPDFISKNPNKCREFMEKVVRHDNLWTCLQENLSNTERSDSDSPTPDKLRVFEHCCTVLDLTFSVLEGSREVDWRAPEFGSLSQRFNNFQGALTIIDFRVGIINARFCKALLAQFWNDLDREGTVSFRSQWDVISLERLVCTLGLKDKEDTEFWESYVNRGRIGAEFTAKALELIHRTECDGPLLIFCRLGHLVVMAVPLDHSGLESEDIEKVMELQRNVIEKGRVPLNKASETVWETLNELKNQVIDLRDKHTSKDREIKILQDLLQVINELFSEDPSQSEHADEQGFETLVAVNSPSSSGESRRISNRIGSPSELTVVTGGSTSAAQTGEGEGGIGQRSADNVLDHERISYGRAESSRSYELSSHSLPSPHPLVTVQGIPSVEMMVRSISDPLPGIPSYFPYMGGGQLPFTRQPSSRYTASTPTLVSTRAPSTSRRDASTALPKPVISPPMHPLSSAMEE</sequence>
<feature type="transmembrane region" description="Helical" evidence="2">
    <location>
        <begin position="211"/>
        <end position="230"/>
    </location>
</feature>
<dbReference type="EMBL" id="WHVB01000003">
    <property type="protein sequence ID" value="KAF8485070.1"/>
    <property type="molecule type" value="Genomic_DNA"/>
</dbReference>
<feature type="compositionally biased region" description="Polar residues" evidence="1">
    <location>
        <begin position="1042"/>
        <end position="1062"/>
    </location>
</feature>
<protein>
    <recommendedName>
        <fullName evidence="3">DUF6535 domain-containing protein</fullName>
    </recommendedName>
</protein>
<reference evidence="4" key="2">
    <citation type="journal article" date="2020" name="Nat. Commun.">
        <title>Large-scale genome sequencing of mycorrhizal fungi provides insights into the early evolution of symbiotic traits.</title>
        <authorList>
            <person name="Miyauchi S."/>
            <person name="Kiss E."/>
            <person name="Kuo A."/>
            <person name="Drula E."/>
            <person name="Kohler A."/>
            <person name="Sanchez-Garcia M."/>
            <person name="Morin E."/>
            <person name="Andreopoulos B."/>
            <person name="Barry K.W."/>
            <person name="Bonito G."/>
            <person name="Buee M."/>
            <person name="Carver A."/>
            <person name="Chen C."/>
            <person name="Cichocki N."/>
            <person name="Clum A."/>
            <person name="Culley D."/>
            <person name="Crous P.W."/>
            <person name="Fauchery L."/>
            <person name="Girlanda M."/>
            <person name="Hayes R.D."/>
            <person name="Keri Z."/>
            <person name="LaButti K."/>
            <person name="Lipzen A."/>
            <person name="Lombard V."/>
            <person name="Magnuson J."/>
            <person name="Maillard F."/>
            <person name="Murat C."/>
            <person name="Nolan M."/>
            <person name="Ohm R.A."/>
            <person name="Pangilinan J."/>
            <person name="Pereira M.F."/>
            <person name="Perotto S."/>
            <person name="Peter M."/>
            <person name="Pfister S."/>
            <person name="Riley R."/>
            <person name="Sitrit Y."/>
            <person name="Stielow J.B."/>
            <person name="Szollosi G."/>
            <person name="Zifcakova L."/>
            <person name="Stursova M."/>
            <person name="Spatafora J.W."/>
            <person name="Tedersoo L."/>
            <person name="Vaario L.M."/>
            <person name="Yamada A."/>
            <person name="Yan M."/>
            <person name="Wang P."/>
            <person name="Xu J."/>
            <person name="Bruns T."/>
            <person name="Baldrian P."/>
            <person name="Vilgalys R."/>
            <person name="Dunand C."/>
            <person name="Henrissat B."/>
            <person name="Grigoriev I.V."/>
            <person name="Hibbett D."/>
            <person name="Nagy L.G."/>
            <person name="Martin F.M."/>
        </authorList>
    </citation>
    <scope>NUCLEOTIDE SEQUENCE</scope>
    <source>
        <strain evidence="4">Prilba</strain>
    </source>
</reference>
<dbReference type="InterPro" id="IPR045338">
    <property type="entry name" value="DUF6535"/>
</dbReference>
<keyword evidence="2" id="KW-0812">Transmembrane</keyword>
<feature type="region of interest" description="Disordered" evidence="1">
    <location>
        <begin position="1042"/>
        <end position="1089"/>
    </location>
</feature>
<feature type="domain" description="DUF6535" evidence="3">
    <location>
        <begin position="58"/>
        <end position="198"/>
    </location>
</feature>
<keyword evidence="2" id="KW-1133">Transmembrane helix</keyword>